<organism evidence="2 3">
    <name type="scientific">Halocaridina rubra</name>
    <name type="common">Hawaiian red shrimp</name>
    <dbReference type="NCBI Taxonomy" id="373956"/>
    <lineage>
        <taxon>Eukaryota</taxon>
        <taxon>Metazoa</taxon>
        <taxon>Ecdysozoa</taxon>
        <taxon>Arthropoda</taxon>
        <taxon>Crustacea</taxon>
        <taxon>Multicrustacea</taxon>
        <taxon>Malacostraca</taxon>
        <taxon>Eumalacostraca</taxon>
        <taxon>Eucarida</taxon>
        <taxon>Decapoda</taxon>
        <taxon>Pleocyemata</taxon>
        <taxon>Caridea</taxon>
        <taxon>Atyoidea</taxon>
        <taxon>Atyidae</taxon>
        <taxon>Halocaridina</taxon>
    </lineage>
</organism>
<feature type="compositionally biased region" description="Polar residues" evidence="1">
    <location>
        <begin position="23"/>
        <end position="39"/>
    </location>
</feature>
<accession>A0AAN8WPQ5</accession>
<proteinExistence type="predicted"/>
<feature type="region of interest" description="Disordered" evidence="1">
    <location>
        <begin position="1"/>
        <end position="40"/>
    </location>
</feature>
<feature type="compositionally biased region" description="Polar residues" evidence="1">
    <location>
        <begin position="1"/>
        <end position="13"/>
    </location>
</feature>
<comment type="caution">
    <text evidence="2">The sequence shown here is derived from an EMBL/GenBank/DDBJ whole genome shotgun (WGS) entry which is preliminary data.</text>
</comment>
<dbReference type="Proteomes" id="UP001381693">
    <property type="component" value="Unassembled WGS sequence"/>
</dbReference>
<dbReference type="EMBL" id="JAXCGZ010021665">
    <property type="protein sequence ID" value="KAK7045922.1"/>
    <property type="molecule type" value="Genomic_DNA"/>
</dbReference>
<evidence type="ECO:0000256" key="1">
    <source>
        <dbReference type="SAM" id="MobiDB-lite"/>
    </source>
</evidence>
<reference evidence="2 3" key="1">
    <citation type="submission" date="2023-11" db="EMBL/GenBank/DDBJ databases">
        <title>Halocaridina rubra genome assembly.</title>
        <authorList>
            <person name="Smith C."/>
        </authorList>
    </citation>
    <scope>NUCLEOTIDE SEQUENCE [LARGE SCALE GENOMIC DNA]</scope>
    <source>
        <strain evidence="2">EP-1</strain>
        <tissue evidence="2">Whole</tissue>
    </source>
</reference>
<evidence type="ECO:0000313" key="3">
    <source>
        <dbReference type="Proteomes" id="UP001381693"/>
    </source>
</evidence>
<dbReference type="AlphaFoldDB" id="A0AAN8WPQ5"/>
<sequence>MNDSTHLLTSHPTLVSGPAYSPKSRTQPTGMPPSQQVSPTRPILQSILDTEATTITASNDISHFFQQSRVYEIEVQSRVHETEVQSRVHEIEVQSRVHEIEVQSRVH</sequence>
<name>A0AAN8WPQ5_HALRR</name>
<protein>
    <submittedName>
        <fullName evidence="2">Uncharacterized protein</fullName>
    </submittedName>
</protein>
<gene>
    <name evidence="2" type="ORF">SK128_002732</name>
</gene>
<keyword evidence="3" id="KW-1185">Reference proteome</keyword>
<evidence type="ECO:0000313" key="2">
    <source>
        <dbReference type="EMBL" id="KAK7045922.1"/>
    </source>
</evidence>